<comment type="subcellular location">
    <subcellularLocation>
        <location evidence="1">Membrane</location>
        <topology evidence="1">Multi-pass membrane protein</topology>
    </subcellularLocation>
</comment>
<dbReference type="Proteomes" id="UP001596380">
    <property type="component" value="Unassembled WGS sequence"/>
</dbReference>
<evidence type="ECO:0000313" key="8">
    <source>
        <dbReference type="Proteomes" id="UP001596380"/>
    </source>
</evidence>
<feature type="compositionally biased region" description="Low complexity" evidence="5">
    <location>
        <begin position="17"/>
        <end position="38"/>
    </location>
</feature>
<evidence type="ECO:0000256" key="2">
    <source>
        <dbReference type="ARBA" id="ARBA00022692"/>
    </source>
</evidence>
<proteinExistence type="predicted"/>
<dbReference type="EMBL" id="JBHSXS010000007">
    <property type="protein sequence ID" value="MFC6881127.1"/>
    <property type="molecule type" value="Genomic_DNA"/>
</dbReference>
<feature type="compositionally biased region" description="Gly residues" evidence="5">
    <location>
        <begin position="39"/>
        <end position="58"/>
    </location>
</feature>
<keyword evidence="4 6" id="KW-0472">Membrane</keyword>
<dbReference type="InterPro" id="IPR019109">
    <property type="entry name" value="MamF_MmsF"/>
</dbReference>
<keyword evidence="3 6" id="KW-1133">Transmembrane helix</keyword>
<evidence type="ECO:0000313" key="7">
    <source>
        <dbReference type="EMBL" id="MFC6881127.1"/>
    </source>
</evidence>
<sequence length="242" mass="26171">MTYGPPDDDRPLGHVAQNQGQGQKQGQDQGNEQQPGYGQQSGYGQGPDYGQGPSGYGSGQTQPGQGGYPPPGYGQTDPGYGHPGYGQQGYGQPGYGQPGYGPGPGYGQGQPSYGYEMQNQPYAPGGYGAVSQDERTWALLTHLGQLLLWFVSLGFLAPLLVFLIKKDESPFLRHHGAQGLNFTITQVVYTIVNIMLMFVLIGFLTWIALGIAQIVFLILAAVAGNRGEWYRFPSFMAWPMIR</sequence>
<feature type="compositionally biased region" description="Gly residues" evidence="5">
    <location>
        <begin position="81"/>
        <end position="108"/>
    </location>
</feature>
<keyword evidence="8" id="KW-1185">Reference proteome</keyword>
<name>A0ABW2CI26_9ACTN</name>
<evidence type="ECO:0000256" key="3">
    <source>
        <dbReference type="ARBA" id="ARBA00022989"/>
    </source>
</evidence>
<dbReference type="Pfam" id="PF09685">
    <property type="entry name" value="MamF_MmsF"/>
    <property type="match status" value="1"/>
</dbReference>
<evidence type="ECO:0000256" key="4">
    <source>
        <dbReference type="ARBA" id="ARBA00023136"/>
    </source>
</evidence>
<dbReference type="RefSeq" id="WP_160819369.1">
    <property type="nucleotide sequence ID" value="NZ_JBHSXS010000007.1"/>
</dbReference>
<protein>
    <submittedName>
        <fullName evidence="7">DUF4870 domain-containing protein</fullName>
    </submittedName>
</protein>
<accession>A0ABW2CI26</accession>
<feature type="region of interest" description="Disordered" evidence="5">
    <location>
        <begin position="1"/>
        <end position="117"/>
    </location>
</feature>
<reference evidence="8" key="1">
    <citation type="journal article" date="2019" name="Int. J. Syst. Evol. Microbiol.">
        <title>The Global Catalogue of Microorganisms (GCM) 10K type strain sequencing project: providing services to taxonomists for standard genome sequencing and annotation.</title>
        <authorList>
            <consortium name="The Broad Institute Genomics Platform"/>
            <consortium name="The Broad Institute Genome Sequencing Center for Infectious Disease"/>
            <person name="Wu L."/>
            <person name="Ma J."/>
        </authorList>
    </citation>
    <scope>NUCLEOTIDE SEQUENCE [LARGE SCALE GENOMIC DNA]</scope>
    <source>
        <strain evidence="8">JCM 3369</strain>
    </source>
</reference>
<comment type="caution">
    <text evidence="7">The sequence shown here is derived from an EMBL/GenBank/DDBJ whole genome shotgun (WGS) entry which is preliminary data.</text>
</comment>
<gene>
    <name evidence="7" type="ORF">ACFQKB_15270</name>
</gene>
<evidence type="ECO:0000256" key="6">
    <source>
        <dbReference type="SAM" id="Phobius"/>
    </source>
</evidence>
<evidence type="ECO:0000256" key="1">
    <source>
        <dbReference type="ARBA" id="ARBA00004141"/>
    </source>
</evidence>
<organism evidence="7 8">
    <name type="scientific">Actinomadura yumaensis</name>
    <dbReference type="NCBI Taxonomy" id="111807"/>
    <lineage>
        <taxon>Bacteria</taxon>
        <taxon>Bacillati</taxon>
        <taxon>Actinomycetota</taxon>
        <taxon>Actinomycetes</taxon>
        <taxon>Streptosporangiales</taxon>
        <taxon>Thermomonosporaceae</taxon>
        <taxon>Actinomadura</taxon>
    </lineage>
</organism>
<feature type="transmembrane region" description="Helical" evidence="6">
    <location>
        <begin position="194"/>
        <end position="222"/>
    </location>
</feature>
<evidence type="ECO:0000256" key="5">
    <source>
        <dbReference type="SAM" id="MobiDB-lite"/>
    </source>
</evidence>
<feature type="transmembrane region" description="Helical" evidence="6">
    <location>
        <begin position="146"/>
        <end position="164"/>
    </location>
</feature>
<keyword evidence="2 6" id="KW-0812">Transmembrane</keyword>